<evidence type="ECO:0000313" key="3">
    <source>
        <dbReference type="Proteomes" id="UP000460416"/>
    </source>
</evidence>
<comment type="caution">
    <text evidence="2">The sequence shown here is derived from an EMBL/GenBank/DDBJ whole genome shotgun (WGS) entry which is preliminary data.</text>
</comment>
<dbReference type="SUPFAM" id="SSF46955">
    <property type="entry name" value="Putative DNA-binding domain"/>
    <property type="match status" value="1"/>
</dbReference>
<dbReference type="Pfam" id="PF12728">
    <property type="entry name" value="HTH_17"/>
    <property type="match status" value="1"/>
</dbReference>
<dbReference type="InterPro" id="IPR041657">
    <property type="entry name" value="HTH_17"/>
</dbReference>
<proteinExistence type="predicted"/>
<feature type="domain" description="Helix-turn-helix" evidence="1">
    <location>
        <begin position="41"/>
        <end position="85"/>
    </location>
</feature>
<dbReference type="RefSeq" id="WP_156274931.1">
    <property type="nucleotide sequence ID" value="NZ_BAABGI010000001.1"/>
</dbReference>
<reference evidence="2 3" key="1">
    <citation type="submission" date="2019-07" db="EMBL/GenBank/DDBJ databases">
        <title>Gramella aestuarii sp. nov., isolated from a tidal flat, and emended description of Gramella echinicola.</title>
        <authorList>
            <person name="Liu L."/>
        </authorList>
    </citation>
    <scope>NUCLEOTIDE SEQUENCE [LARGE SCALE GENOMIC DNA]</scope>
    <source>
        <strain evidence="2 3">BS12</strain>
    </source>
</reference>
<sequence>MDTILFNGVDPQDFKKEILEGVQEYLQDLLAQQKQKEVSDYLTRQQAAKMLSIDLSTLHHWTKGGKLTSYGIGKRVYYKKSGIEEAMVKLD</sequence>
<organism evidence="2 3">
    <name type="scientific">Christiangramia aestuarii</name>
    <dbReference type="NCBI Taxonomy" id="1028746"/>
    <lineage>
        <taxon>Bacteria</taxon>
        <taxon>Pseudomonadati</taxon>
        <taxon>Bacteroidota</taxon>
        <taxon>Flavobacteriia</taxon>
        <taxon>Flavobacteriales</taxon>
        <taxon>Flavobacteriaceae</taxon>
        <taxon>Christiangramia</taxon>
    </lineage>
</organism>
<name>A0A7K1LMV1_9FLAO</name>
<dbReference type="EMBL" id="VJVW01000002">
    <property type="protein sequence ID" value="MUP42063.1"/>
    <property type="molecule type" value="Genomic_DNA"/>
</dbReference>
<protein>
    <submittedName>
        <fullName evidence="2">Helix-turn-helix domain-containing protein</fullName>
    </submittedName>
</protein>
<dbReference type="AlphaFoldDB" id="A0A7K1LMV1"/>
<dbReference type="InterPro" id="IPR009061">
    <property type="entry name" value="DNA-bd_dom_put_sf"/>
</dbReference>
<dbReference type="Proteomes" id="UP000460416">
    <property type="component" value="Unassembled WGS sequence"/>
</dbReference>
<gene>
    <name evidence="2" type="ORF">FLP08_05720</name>
</gene>
<accession>A0A7K1LMV1</accession>
<keyword evidence="3" id="KW-1185">Reference proteome</keyword>
<dbReference type="OrthoDB" id="1097811at2"/>
<evidence type="ECO:0000313" key="2">
    <source>
        <dbReference type="EMBL" id="MUP42063.1"/>
    </source>
</evidence>
<evidence type="ECO:0000259" key="1">
    <source>
        <dbReference type="Pfam" id="PF12728"/>
    </source>
</evidence>